<reference evidence="18" key="1">
    <citation type="submission" date="2021-12" db="EMBL/GenBank/DDBJ databases">
        <authorList>
            <person name="King R."/>
        </authorList>
    </citation>
    <scope>NUCLEOTIDE SEQUENCE</scope>
</reference>
<proteinExistence type="inferred from homology"/>
<dbReference type="InterPro" id="IPR011042">
    <property type="entry name" value="6-blade_b-propeller_TolB-like"/>
</dbReference>
<feature type="domain" description="SMP-30/Gluconolactonase/LRE-like region" evidence="17">
    <location>
        <begin position="44"/>
        <end position="292"/>
    </location>
</feature>
<organism evidence="18 19">
    <name type="scientific">Bemisia tabaci</name>
    <name type="common">Sweetpotato whitefly</name>
    <name type="synonym">Aleurodes tabaci</name>
    <dbReference type="NCBI Taxonomy" id="7038"/>
    <lineage>
        <taxon>Eukaryota</taxon>
        <taxon>Metazoa</taxon>
        <taxon>Ecdysozoa</taxon>
        <taxon>Arthropoda</taxon>
        <taxon>Hexapoda</taxon>
        <taxon>Insecta</taxon>
        <taxon>Pterygota</taxon>
        <taxon>Neoptera</taxon>
        <taxon>Paraneoptera</taxon>
        <taxon>Hemiptera</taxon>
        <taxon>Sternorrhyncha</taxon>
        <taxon>Aleyrodoidea</taxon>
        <taxon>Aleyrodidae</taxon>
        <taxon>Aleyrodinae</taxon>
        <taxon>Bemisia</taxon>
    </lineage>
</organism>
<evidence type="ECO:0000256" key="5">
    <source>
        <dbReference type="ARBA" id="ARBA00004496"/>
    </source>
</evidence>
<dbReference type="InterPro" id="IPR005511">
    <property type="entry name" value="SMP-30"/>
</dbReference>
<feature type="binding site" evidence="15">
    <location>
        <position position="45"/>
    </location>
    <ligand>
        <name>a divalent metal cation</name>
        <dbReference type="ChEBI" id="CHEBI:60240"/>
    </ligand>
</feature>
<dbReference type="GO" id="GO:0019853">
    <property type="term" value="P:L-ascorbic acid biosynthetic process"/>
    <property type="evidence" value="ECO:0007669"/>
    <property type="project" value="TreeGrafter"/>
</dbReference>
<comment type="cofactor">
    <cofactor evidence="2">
        <name>Ca(2+)</name>
        <dbReference type="ChEBI" id="CHEBI:29108"/>
    </cofactor>
</comment>
<gene>
    <name evidence="18" type="ORF">BEMITA_LOCUS13354</name>
</gene>
<accession>A0A9P0CHK9</accession>
<keyword evidence="12" id="KW-0106">Calcium</keyword>
<keyword evidence="9" id="KW-0963">Cytoplasm</keyword>
<evidence type="ECO:0000256" key="16">
    <source>
        <dbReference type="SAM" id="SignalP"/>
    </source>
</evidence>
<dbReference type="Gene3D" id="2.120.10.30">
    <property type="entry name" value="TolB, C-terminal domain"/>
    <property type="match status" value="1"/>
</dbReference>
<evidence type="ECO:0000313" key="18">
    <source>
        <dbReference type="EMBL" id="CAH0777384.1"/>
    </source>
</evidence>
<dbReference type="PANTHER" id="PTHR10907:SF47">
    <property type="entry name" value="REGUCALCIN"/>
    <property type="match status" value="1"/>
</dbReference>
<dbReference type="PANTHER" id="PTHR10907">
    <property type="entry name" value="REGUCALCIN"/>
    <property type="match status" value="1"/>
</dbReference>
<feature type="binding site" evidence="15">
    <location>
        <position position="138"/>
    </location>
    <ligand>
        <name>substrate</name>
    </ligand>
</feature>
<dbReference type="Proteomes" id="UP001152759">
    <property type="component" value="Chromosome 9"/>
</dbReference>
<dbReference type="GO" id="GO:0004341">
    <property type="term" value="F:gluconolactonase activity"/>
    <property type="evidence" value="ECO:0007669"/>
    <property type="project" value="UniProtKB-EC"/>
</dbReference>
<comment type="cofactor">
    <cofactor evidence="3">
        <name>Mn(2+)</name>
        <dbReference type="ChEBI" id="CHEBI:29035"/>
    </cofactor>
</comment>
<evidence type="ECO:0000259" key="17">
    <source>
        <dbReference type="Pfam" id="PF08450"/>
    </source>
</evidence>
<sequence length="394" mass="43913">MIVSLFDWNSMLPLVSLLLLATQTANEKIEVAVGQSEYRTFCHTEAPHYDSASRSLFFVDTYVGKVCRHHLKWNATYCTCSLDHVLGSVVPVSNQPDWYIIGLGPYSAKMYWDGYIPHAEVHILGRHDEDAGAGTVFNDGKADCAQRLFMDTKGNASLFHYTKQSCNFEKDIDNEDGAIYNGIAWNSANDKLFLAETARAVIYSFDYNIQIGKISNRSVLFDFKANNVSGLPDGMAMDVDDNLWVAAIFGSYVYQISTRNGTLLRAVKMPARDVTSVIWGGPKLDILFVTSSQHNLNDEEKRQQPRAGSVFAVRGLGTRGRRGNNAAICTAGCAEDGCSRSRCGQEVASPPASEFRRRWLPILSGAFAFLRRDSVLFWRFSRGKPSKIELLPWA</sequence>
<comment type="similarity">
    <text evidence="6">Belongs to the SMP-30/CGR1 family.</text>
</comment>
<dbReference type="KEGG" id="btab:109039019"/>
<comment type="cofactor">
    <cofactor evidence="15">
        <name>Zn(2+)</name>
        <dbReference type="ChEBI" id="CHEBI:29105"/>
    </cofactor>
    <text evidence="15">Binds 1 divalent metal cation per subunit.</text>
</comment>
<dbReference type="GO" id="GO:0030234">
    <property type="term" value="F:enzyme regulator activity"/>
    <property type="evidence" value="ECO:0007669"/>
    <property type="project" value="InterPro"/>
</dbReference>
<evidence type="ECO:0000313" key="19">
    <source>
        <dbReference type="Proteomes" id="UP001152759"/>
    </source>
</evidence>
<evidence type="ECO:0000256" key="1">
    <source>
        <dbReference type="ARBA" id="ARBA00001589"/>
    </source>
</evidence>
<keyword evidence="11" id="KW-0378">Hydrolase</keyword>
<feature type="chain" id="PRO_5040229792" description="Regucalcin" evidence="16">
    <location>
        <begin position="27"/>
        <end position="394"/>
    </location>
</feature>
<evidence type="ECO:0000256" key="14">
    <source>
        <dbReference type="PIRSR" id="PIRSR605511-1"/>
    </source>
</evidence>
<evidence type="ECO:0000256" key="12">
    <source>
        <dbReference type="ARBA" id="ARBA00022837"/>
    </source>
</evidence>
<protein>
    <recommendedName>
        <fullName evidence="8">Regucalcin</fullName>
        <ecNumber evidence="7">3.1.1.17</ecNumber>
    </recommendedName>
    <alternativeName>
        <fullName evidence="13">Gluconolactonase</fullName>
    </alternativeName>
</protein>
<dbReference type="InterPro" id="IPR008367">
    <property type="entry name" value="Regucalcin"/>
</dbReference>
<keyword evidence="19" id="KW-1185">Reference proteome</keyword>
<evidence type="ECO:0000256" key="7">
    <source>
        <dbReference type="ARBA" id="ARBA00013227"/>
    </source>
</evidence>
<evidence type="ECO:0000256" key="4">
    <source>
        <dbReference type="ARBA" id="ARBA00001946"/>
    </source>
</evidence>
<evidence type="ECO:0000256" key="15">
    <source>
        <dbReference type="PIRSR" id="PIRSR605511-2"/>
    </source>
</evidence>
<comment type="cofactor">
    <cofactor evidence="4">
        <name>Mg(2+)</name>
        <dbReference type="ChEBI" id="CHEBI:18420"/>
    </cofactor>
</comment>
<dbReference type="GO" id="GO:0005737">
    <property type="term" value="C:cytoplasm"/>
    <property type="evidence" value="ECO:0007669"/>
    <property type="project" value="UniProtKB-SubCell"/>
</dbReference>
<feature type="active site" description="Proton donor/acceptor" evidence="14">
    <location>
        <position position="233"/>
    </location>
</feature>
<keyword evidence="10 15" id="KW-0479">Metal-binding</keyword>
<dbReference type="EC" id="3.1.1.17" evidence="7"/>
<evidence type="ECO:0000256" key="11">
    <source>
        <dbReference type="ARBA" id="ARBA00022801"/>
    </source>
</evidence>
<name>A0A9P0CHK9_BEMTA</name>
<comment type="subcellular location">
    <subcellularLocation>
        <location evidence="5">Cytoplasm</location>
    </subcellularLocation>
</comment>
<dbReference type="InterPro" id="IPR013658">
    <property type="entry name" value="SGL"/>
</dbReference>
<evidence type="ECO:0000256" key="2">
    <source>
        <dbReference type="ARBA" id="ARBA00001913"/>
    </source>
</evidence>
<feature type="binding site" evidence="15">
    <location>
        <position position="233"/>
    </location>
    <ligand>
        <name>a divalent metal cation</name>
        <dbReference type="ChEBI" id="CHEBI:60240"/>
    </ligand>
</feature>
<comment type="catalytic activity">
    <reaction evidence="1">
        <text>D-glucono-1,5-lactone + H2O = D-gluconate + H(+)</text>
        <dbReference type="Rhea" id="RHEA:10440"/>
        <dbReference type="ChEBI" id="CHEBI:15377"/>
        <dbReference type="ChEBI" id="CHEBI:15378"/>
        <dbReference type="ChEBI" id="CHEBI:16217"/>
        <dbReference type="ChEBI" id="CHEBI:18391"/>
        <dbReference type="EC" id="3.1.1.17"/>
    </reaction>
</comment>
<evidence type="ECO:0000256" key="8">
    <source>
        <dbReference type="ARBA" id="ARBA00016808"/>
    </source>
</evidence>
<dbReference type="EMBL" id="OU963870">
    <property type="protein sequence ID" value="CAH0777384.1"/>
    <property type="molecule type" value="Genomic_DNA"/>
</dbReference>
<dbReference type="PRINTS" id="PR01791">
    <property type="entry name" value="REGUCALCIN"/>
</dbReference>
<dbReference type="Pfam" id="PF08450">
    <property type="entry name" value="SGL"/>
    <property type="match status" value="1"/>
</dbReference>
<feature type="binding site" evidence="15">
    <location>
        <position position="181"/>
    </location>
    <ligand>
        <name>a divalent metal cation</name>
        <dbReference type="ChEBI" id="CHEBI:60240"/>
    </ligand>
</feature>
<evidence type="ECO:0000256" key="9">
    <source>
        <dbReference type="ARBA" id="ARBA00022490"/>
    </source>
</evidence>
<evidence type="ECO:0000256" key="3">
    <source>
        <dbReference type="ARBA" id="ARBA00001936"/>
    </source>
</evidence>
<keyword evidence="15" id="KW-0862">Zinc</keyword>
<keyword evidence="16" id="KW-0732">Signal</keyword>
<evidence type="ECO:0000256" key="6">
    <source>
        <dbReference type="ARBA" id="ARBA00008853"/>
    </source>
</evidence>
<dbReference type="SUPFAM" id="SSF63829">
    <property type="entry name" value="Calcium-dependent phosphotriesterase"/>
    <property type="match status" value="1"/>
</dbReference>
<feature type="signal peptide" evidence="16">
    <location>
        <begin position="1"/>
        <end position="26"/>
    </location>
</feature>
<dbReference type="GO" id="GO:0005509">
    <property type="term" value="F:calcium ion binding"/>
    <property type="evidence" value="ECO:0007669"/>
    <property type="project" value="InterPro"/>
</dbReference>
<dbReference type="PRINTS" id="PR01790">
    <property type="entry name" value="SMP30FAMILY"/>
</dbReference>
<evidence type="ECO:0000256" key="13">
    <source>
        <dbReference type="ARBA" id="ARBA00032464"/>
    </source>
</evidence>
<dbReference type="AlphaFoldDB" id="A0A9P0CHK9"/>
<evidence type="ECO:0000256" key="10">
    <source>
        <dbReference type="ARBA" id="ARBA00022723"/>
    </source>
</evidence>